<feature type="region of interest" description="Disordered" evidence="1">
    <location>
        <begin position="80"/>
        <end position="121"/>
    </location>
</feature>
<protein>
    <recommendedName>
        <fullName evidence="4">Transposase IS116/IS110/IS902 family protein</fullName>
    </recommendedName>
</protein>
<gene>
    <name evidence="2" type="ORF">ACFSJG_17155</name>
</gene>
<reference evidence="3" key="1">
    <citation type="journal article" date="2019" name="Int. J. Syst. Evol. Microbiol.">
        <title>The Global Catalogue of Microorganisms (GCM) 10K type strain sequencing project: providing services to taxonomists for standard genome sequencing and annotation.</title>
        <authorList>
            <consortium name="The Broad Institute Genomics Platform"/>
            <consortium name="The Broad Institute Genome Sequencing Center for Infectious Disease"/>
            <person name="Wu L."/>
            <person name="Ma J."/>
        </authorList>
    </citation>
    <scope>NUCLEOTIDE SEQUENCE [LARGE SCALE GENOMIC DNA]</scope>
    <source>
        <strain evidence="3">DT72</strain>
    </source>
</reference>
<name>A0ABW4P619_9NOCA</name>
<evidence type="ECO:0000256" key="1">
    <source>
        <dbReference type="SAM" id="MobiDB-lite"/>
    </source>
</evidence>
<sequence length="121" mass="13061">MEREFDTEDAASRLKAFLPETQADAMRKNVALDIVGDLRRTRFQIEDITARIKTELAASGTRLLKIPGVGIVTAAKILAEPGTRPGSRPRPRSRTTAAPHRSRWPAQTGSGTACPDPGTAP</sequence>
<comment type="caution">
    <text evidence="2">The sequence shown here is derived from an EMBL/GenBank/DDBJ whole genome shotgun (WGS) entry which is preliminary data.</text>
</comment>
<evidence type="ECO:0000313" key="3">
    <source>
        <dbReference type="Proteomes" id="UP001597286"/>
    </source>
</evidence>
<keyword evidence="3" id="KW-1185">Reference proteome</keyword>
<accession>A0ABW4P619</accession>
<evidence type="ECO:0000313" key="2">
    <source>
        <dbReference type="EMBL" id="MFD1813952.1"/>
    </source>
</evidence>
<proteinExistence type="predicted"/>
<dbReference type="RefSeq" id="WP_378486428.1">
    <property type="nucleotide sequence ID" value="NZ_JBHUFB010000012.1"/>
</dbReference>
<organism evidence="2 3">
    <name type="scientific">Rhodococcus gannanensis</name>
    <dbReference type="NCBI Taxonomy" id="1960308"/>
    <lineage>
        <taxon>Bacteria</taxon>
        <taxon>Bacillati</taxon>
        <taxon>Actinomycetota</taxon>
        <taxon>Actinomycetes</taxon>
        <taxon>Mycobacteriales</taxon>
        <taxon>Nocardiaceae</taxon>
        <taxon>Rhodococcus</taxon>
    </lineage>
</organism>
<evidence type="ECO:0008006" key="4">
    <source>
        <dbReference type="Google" id="ProtNLM"/>
    </source>
</evidence>
<dbReference type="EMBL" id="JBHUFB010000012">
    <property type="protein sequence ID" value="MFD1813952.1"/>
    <property type="molecule type" value="Genomic_DNA"/>
</dbReference>
<dbReference type="Proteomes" id="UP001597286">
    <property type="component" value="Unassembled WGS sequence"/>
</dbReference>